<dbReference type="Pfam" id="PF20308">
    <property type="entry name" value="TPR-S"/>
    <property type="match status" value="1"/>
</dbReference>
<accession>A0A927B6M9</accession>
<dbReference type="Proteomes" id="UP000653797">
    <property type="component" value="Unassembled WGS sequence"/>
</dbReference>
<sequence length="681" mass="77749">MYTFIVRPFGVKQGIDFDAVDKELIQPALRAVGIIGETTVAIAEAGNIREDMFAKLLTADLVIADISVHNANVFYELGIRHALRDRKTLLLRCSADSILDVPFDLKTDRYLTYAIPTLKVDSLRLKQALLETIHSDRKDSPVFSLLPHLKAQDPERFVVAPAGFCKQVEEAQINRQEGKLALLAAETGGFPWELSGLRLVGGIQFDMESLTGARFTWERIRTILPDDEEANDRLSTIYQRLSEQYATHSTELNSPALTLLSLSDQAINTLLARPLELSAGKRAEIYSLKGRNAKLRWMNEWQFAHPEEFRQKAIESSFLLRAYEAYAQAFMEDLNHYYAGINALSLLTIILNLTEAYPSLWEEHFDDAQEAEIMLQTLQRKYTDYTTVVSISLESAKHRKYSHGEINSLLDVNLADFRCLTLDKPRRILRLYQDAISAGEPVLADYTRRQLELYQKLQIRTDVVDPVLDQLAPVTSPTVALKPHFVVFTGHTIDRPGHPVRFPCGQDEKAKDEIRKKLNTIRKHIKRPIIGIAGGACGGDILFHEVCEEPEIAIPTRMFLAVPKQQYIKESVAYAGQRWIERFEHLYRSHSQPDDYRLRIMSDTKKLPFWLQRKKNYNLWERTNLWMLYHALIYGEGETSLIALWDGKGGSGQGSTQDLVRRMDEHGFENVIINTTDLFNL</sequence>
<reference evidence="1" key="1">
    <citation type="submission" date="2020-09" db="EMBL/GenBank/DDBJ databases">
        <authorList>
            <person name="Kim M.K."/>
        </authorList>
    </citation>
    <scope>NUCLEOTIDE SEQUENCE</scope>
    <source>
        <strain evidence="1">BT704</strain>
    </source>
</reference>
<dbReference type="RefSeq" id="WP_191042309.1">
    <property type="nucleotide sequence ID" value="NZ_JACXAA010000013.1"/>
</dbReference>
<proteinExistence type="predicted"/>
<evidence type="ECO:0000313" key="2">
    <source>
        <dbReference type="Proteomes" id="UP000653797"/>
    </source>
</evidence>
<protein>
    <recommendedName>
        <fullName evidence="3">DUF4071 domain-containing protein</fullName>
    </recommendedName>
</protein>
<dbReference type="AlphaFoldDB" id="A0A927B6M9"/>
<gene>
    <name evidence="1" type="ORF">IC230_27685</name>
</gene>
<organism evidence="1 2">
    <name type="scientific">Spirosoma validum</name>
    <dbReference type="NCBI Taxonomy" id="2771355"/>
    <lineage>
        <taxon>Bacteria</taxon>
        <taxon>Pseudomonadati</taxon>
        <taxon>Bacteroidota</taxon>
        <taxon>Cytophagia</taxon>
        <taxon>Cytophagales</taxon>
        <taxon>Cytophagaceae</taxon>
        <taxon>Spirosoma</taxon>
    </lineage>
</organism>
<dbReference type="InterPro" id="IPR046880">
    <property type="entry name" value="TPR-S"/>
</dbReference>
<comment type="caution">
    <text evidence="1">The sequence shown here is derived from an EMBL/GenBank/DDBJ whole genome shotgun (WGS) entry which is preliminary data.</text>
</comment>
<name>A0A927B6M9_9BACT</name>
<evidence type="ECO:0008006" key="3">
    <source>
        <dbReference type="Google" id="ProtNLM"/>
    </source>
</evidence>
<keyword evidence="2" id="KW-1185">Reference proteome</keyword>
<dbReference type="EMBL" id="JACXAA010000013">
    <property type="protein sequence ID" value="MBD2756694.1"/>
    <property type="molecule type" value="Genomic_DNA"/>
</dbReference>
<evidence type="ECO:0000313" key="1">
    <source>
        <dbReference type="EMBL" id="MBD2756694.1"/>
    </source>
</evidence>